<reference evidence="1 2" key="1">
    <citation type="journal article" date="2023" name="Microb. Genom.">
        <title>Mesoterricola silvestris gen. nov., sp. nov., Mesoterricola sediminis sp. nov., Geothrix oryzae sp. nov., Geothrix edaphica sp. nov., Geothrix rubra sp. nov., and Geothrix limicola sp. nov., six novel members of Acidobacteriota isolated from soils.</title>
        <authorList>
            <person name="Weisberg A.J."/>
            <person name="Pearce E."/>
            <person name="Kramer C.G."/>
            <person name="Chang J.H."/>
            <person name="Clarke C.R."/>
        </authorList>
    </citation>
    <scope>NUCLEOTIDE SEQUENCE [LARGE SCALE GENOMIC DNA]</scope>
    <source>
        <strain evidence="1 2">NRRL_B-2795</strain>
    </source>
</reference>
<dbReference type="Pfam" id="PF17196">
    <property type="entry name" value="DUF5133"/>
    <property type="match status" value="1"/>
</dbReference>
<dbReference type="RefSeq" id="WP_086752477.1">
    <property type="nucleotide sequence ID" value="NZ_JAGJBZ010000001.1"/>
</dbReference>
<protein>
    <submittedName>
        <fullName evidence="1">DUF5133 domain-containing protein</fullName>
    </submittedName>
</protein>
<sequence length="100" mass="10694">MLTPHPATLRRLVAEYESLAAHESERGDPRTVRRAQDLAYTLCVSTGTRDIHRALDAAHAQLAAAQAEETAELCGRRVVLPGTVGSHGPAPSGYAALHEQ</sequence>
<dbReference type="Proteomes" id="UP001271723">
    <property type="component" value="Unassembled WGS sequence"/>
</dbReference>
<evidence type="ECO:0000313" key="1">
    <source>
        <dbReference type="EMBL" id="MDX2910150.1"/>
    </source>
</evidence>
<proteinExistence type="predicted"/>
<keyword evidence="2" id="KW-1185">Reference proteome</keyword>
<comment type="caution">
    <text evidence="1">The sequence shown here is derived from an EMBL/GenBank/DDBJ whole genome shotgun (WGS) entry which is preliminary data.</text>
</comment>
<name>A0ABU4L3V6_9ACTN</name>
<dbReference type="InterPro" id="IPR033457">
    <property type="entry name" value="DUF5133"/>
</dbReference>
<accession>A0ABU4L3V6</accession>
<dbReference type="EMBL" id="JARAVY010000005">
    <property type="protein sequence ID" value="MDX2910150.1"/>
    <property type="molecule type" value="Genomic_DNA"/>
</dbReference>
<evidence type="ECO:0000313" key="2">
    <source>
        <dbReference type="Proteomes" id="UP001271723"/>
    </source>
</evidence>
<gene>
    <name evidence="1" type="ORF">PV517_15735</name>
</gene>
<organism evidence="1 2">
    <name type="scientific">Streptomyces griseiscabiei</name>
    <dbReference type="NCBI Taxonomy" id="2993540"/>
    <lineage>
        <taxon>Bacteria</taxon>
        <taxon>Bacillati</taxon>
        <taxon>Actinomycetota</taxon>
        <taxon>Actinomycetes</taxon>
        <taxon>Kitasatosporales</taxon>
        <taxon>Streptomycetaceae</taxon>
        <taxon>Streptomyces</taxon>
    </lineage>
</organism>